<dbReference type="Pfam" id="PF00248">
    <property type="entry name" value="Aldo_ket_red"/>
    <property type="match status" value="1"/>
</dbReference>
<dbReference type="Proteomes" id="UP001442841">
    <property type="component" value="Chromosome"/>
</dbReference>
<gene>
    <name evidence="5" type="ORF">AADG42_00340</name>
</gene>
<dbReference type="PANTHER" id="PTHR43827:SF3">
    <property type="entry name" value="NADP-DEPENDENT OXIDOREDUCTASE DOMAIN-CONTAINING PROTEIN"/>
    <property type="match status" value="1"/>
</dbReference>
<dbReference type="PANTHER" id="PTHR43827">
    <property type="entry name" value="2,5-DIKETO-D-GLUCONIC ACID REDUCTASE"/>
    <property type="match status" value="1"/>
</dbReference>
<dbReference type="InterPro" id="IPR018170">
    <property type="entry name" value="Aldo/ket_reductase_CS"/>
</dbReference>
<evidence type="ECO:0000313" key="6">
    <source>
        <dbReference type="Proteomes" id="UP001442841"/>
    </source>
</evidence>
<keyword evidence="6" id="KW-1185">Reference proteome</keyword>
<feature type="domain" description="NADP-dependent oxidoreductase" evidence="4">
    <location>
        <begin position="18"/>
        <end position="259"/>
    </location>
</feature>
<proteinExistence type="inferred from homology"/>
<dbReference type="EMBL" id="CP154795">
    <property type="protein sequence ID" value="XAN05817.1"/>
    <property type="molecule type" value="Genomic_DNA"/>
</dbReference>
<evidence type="ECO:0000256" key="3">
    <source>
        <dbReference type="ARBA" id="ARBA00023002"/>
    </source>
</evidence>
<dbReference type="InterPro" id="IPR023210">
    <property type="entry name" value="NADP_OxRdtase_dom"/>
</dbReference>
<dbReference type="PRINTS" id="PR00069">
    <property type="entry name" value="ALDKETRDTASE"/>
</dbReference>
<dbReference type="PROSITE" id="PS00798">
    <property type="entry name" value="ALDOKETO_REDUCTASE_1"/>
    <property type="match status" value="1"/>
</dbReference>
<keyword evidence="2" id="KW-0521">NADP</keyword>
<protein>
    <submittedName>
        <fullName evidence="5">Aldo/keto reductase</fullName>
    </submittedName>
</protein>
<sequence length="276" mass="30256">MTTIPTLSLRSGGAMPQFALGTWPMVGDEVERATASALEIGYRHIDTAEQYENEDGIGRAIAASGIDRADIFVTTKFNRKWHADAAGGLKACLERLALDYADLTLIHWPNPDQDLYVKAWEGLIELQQQGLTRAIGTSNFKATHIDRLIAETGVVPEVNQIEMNPYYERAGERAYHAEKGIVTEAFRPLGLDNGLRDEPLAAELGEKYGKTPSQILLRWVIELGAGVAAKSGNPARQRENIEIFDFSLTSDEVEALSALQAGPKADPMMDSDTFGH</sequence>
<name>A0ABZ3FKA1_9ACTN</name>
<evidence type="ECO:0000256" key="2">
    <source>
        <dbReference type="ARBA" id="ARBA00022857"/>
    </source>
</evidence>
<evidence type="ECO:0000313" key="5">
    <source>
        <dbReference type="EMBL" id="XAN05817.1"/>
    </source>
</evidence>
<dbReference type="RefSeq" id="WP_425307250.1">
    <property type="nucleotide sequence ID" value="NZ_CP154795.1"/>
</dbReference>
<dbReference type="PIRSF" id="PIRSF000097">
    <property type="entry name" value="AKR"/>
    <property type="match status" value="1"/>
</dbReference>
<dbReference type="InterPro" id="IPR036812">
    <property type="entry name" value="NAD(P)_OxRdtase_dom_sf"/>
</dbReference>
<dbReference type="SUPFAM" id="SSF51430">
    <property type="entry name" value="NAD(P)-linked oxidoreductase"/>
    <property type="match status" value="1"/>
</dbReference>
<evidence type="ECO:0000256" key="1">
    <source>
        <dbReference type="ARBA" id="ARBA00007905"/>
    </source>
</evidence>
<keyword evidence="3" id="KW-0560">Oxidoreductase</keyword>
<dbReference type="Gene3D" id="3.20.20.100">
    <property type="entry name" value="NADP-dependent oxidoreductase domain"/>
    <property type="match status" value="1"/>
</dbReference>
<organism evidence="5 6">
    <name type="scientific">Ammonicoccus fulvus</name>
    <dbReference type="NCBI Taxonomy" id="3138240"/>
    <lineage>
        <taxon>Bacteria</taxon>
        <taxon>Bacillati</taxon>
        <taxon>Actinomycetota</taxon>
        <taxon>Actinomycetes</taxon>
        <taxon>Propionibacteriales</taxon>
        <taxon>Propionibacteriaceae</taxon>
        <taxon>Ammonicoccus</taxon>
    </lineage>
</organism>
<evidence type="ECO:0000259" key="4">
    <source>
        <dbReference type="Pfam" id="PF00248"/>
    </source>
</evidence>
<comment type="similarity">
    <text evidence="1">Belongs to the aldo/keto reductase family.</text>
</comment>
<reference evidence="5 6" key="1">
    <citation type="submission" date="2024-04" db="EMBL/GenBank/DDBJ databases">
        <title>Isolation of an actinomycete strain from pig manure.</title>
        <authorList>
            <person name="Gong T."/>
            <person name="Yu Z."/>
            <person name="An M."/>
            <person name="Wei C."/>
            <person name="Yang W."/>
            <person name="Liu L."/>
        </authorList>
    </citation>
    <scope>NUCLEOTIDE SEQUENCE [LARGE SCALE GENOMIC DNA]</scope>
    <source>
        <strain evidence="5 6">ZF39</strain>
    </source>
</reference>
<dbReference type="InterPro" id="IPR020471">
    <property type="entry name" value="AKR"/>
</dbReference>
<accession>A0ABZ3FKA1</accession>